<proteinExistence type="predicted"/>
<evidence type="ECO:0000256" key="2">
    <source>
        <dbReference type="ARBA" id="ARBA00022741"/>
    </source>
</evidence>
<dbReference type="InterPro" id="IPR050153">
    <property type="entry name" value="Metal_Ion_Import_ABC"/>
</dbReference>
<keyword evidence="2" id="KW-0547">Nucleotide-binding</keyword>
<keyword evidence="1" id="KW-0813">Transport</keyword>
<dbReference type="Proteomes" id="UP000030392">
    <property type="component" value="Unassembled WGS sequence"/>
</dbReference>
<accession>A0A0A2C8T6</accession>
<keyword evidence="3" id="KW-0067">ATP-binding</keyword>
<dbReference type="SUPFAM" id="SSF52540">
    <property type="entry name" value="P-loop containing nucleoside triphosphate hydrolases"/>
    <property type="match status" value="1"/>
</dbReference>
<sequence>MSSLIAENVTYSYSSNIKPALSKVSLKLEQGTLTALVGPNGAGKSTLLSLLQGSSKPDQGEITVDGKPLINNRSQVALMPQRGKLNWNFPITVEGLVSLGRVNHSKSTCCELEAALQRVGISHLAKRRLDALSGGQQQRALLAKTLMNPAKIFLLDEPCSAFDPPAKEDFLLIIRQLADSGLTVFVSSHDWGTSLNAYDKVVVLDKIILASGNPEEVQEKLSSINYLRWKI</sequence>
<feature type="domain" description="ABC transporter" evidence="4">
    <location>
        <begin position="4"/>
        <end position="230"/>
    </location>
</feature>
<dbReference type="Pfam" id="PF00005">
    <property type="entry name" value="ABC_tran"/>
    <property type="match status" value="1"/>
</dbReference>
<dbReference type="PROSITE" id="PS50893">
    <property type="entry name" value="ABC_TRANSPORTER_2"/>
    <property type="match status" value="1"/>
</dbReference>
<dbReference type="PANTHER" id="PTHR42734">
    <property type="entry name" value="METAL TRANSPORT SYSTEM ATP-BINDING PROTEIN TM_0124-RELATED"/>
    <property type="match status" value="1"/>
</dbReference>
<dbReference type="PROSITE" id="PS00211">
    <property type="entry name" value="ABC_TRANSPORTER_1"/>
    <property type="match status" value="1"/>
</dbReference>
<protein>
    <submittedName>
        <fullName evidence="5">Zinc ABC transporter</fullName>
    </submittedName>
</protein>
<dbReference type="InterPro" id="IPR027417">
    <property type="entry name" value="P-loop_NTPase"/>
</dbReference>
<dbReference type="GO" id="GO:0005524">
    <property type="term" value="F:ATP binding"/>
    <property type="evidence" value="ECO:0007669"/>
    <property type="project" value="UniProtKB-KW"/>
</dbReference>
<dbReference type="GO" id="GO:0016887">
    <property type="term" value="F:ATP hydrolysis activity"/>
    <property type="evidence" value="ECO:0007669"/>
    <property type="project" value="InterPro"/>
</dbReference>
<evidence type="ECO:0000256" key="1">
    <source>
        <dbReference type="ARBA" id="ARBA00022448"/>
    </source>
</evidence>
<dbReference type="EMBL" id="JNAX01000010">
    <property type="protein sequence ID" value="KGG21019.1"/>
    <property type="molecule type" value="Genomic_DNA"/>
</dbReference>
<comment type="caution">
    <text evidence="5">The sequence shown here is derived from an EMBL/GenBank/DDBJ whole genome shotgun (WGS) entry which is preliminary data.</text>
</comment>
<evidence type="ECO:0000256" key="3">
    <source>
        <dbReference type="ARBA" id="ARBA00022840"/>
    </source>
</evidence>
<evidence type="ECO:0000313" key="5">
    <source>
        <dbReference type="EMBL" id="KGG21019.1"/>
    </source>
</evidence>
<dbReference type="Gene3D" id="3.40.50.300">
    <property type="entry name" value="P-loop containing nucleotide triphosphate hydrolases"/>
    <property type="match status" value="1"/>
</dbReference>
<name>A0A0A2C8T6_PROMR</name>
<dbReference type="InterPro" id="IPR003593">
    <property type="entry name" value="AAA+_ATPase"/>
</dbReference>
<dbReference type="SMART" id="SM00382">
    <property type="entry name" value="AAA"/>
    <property type="match status" value="1"/>
</dbReference>
<evidence type="ECO:0000313" key="6">
    <source>
        <dbReference type="Proteomes" id="UP000030392"/>
    </source>
</evidence>
<dbReference type="InterPro" id="IPR003439">
    <property type="entry name" value="ABC_transporter-like_ATP-bd"/>
</dbReference>
<dbReference type="AlphaFoldDB" id="A0A0A2C8T6"/>
<organism evidence="5 6">
    <name type="scientific">Prochlorococcus marinus str. PAC1</name>
    <dbReference type="NCBI Taxonomy" id="59924"/>
    <lineage>
        <taxon>Bacteria</taxon>
        <taxon>Bacillati</taxon>
        <taxon>Cyanobacteriota</taxon>
        <taxon>Cyanophyceae</taxon>
        <taxon>Synechococcales</taxon>
        <taxon>Prochlorococcaceae</taxon>
        <taxon>Prochlorococcus</taxon>
    </lineage>
</organism>
<reference evidence="6" key="1">
    <citation type="journal article" date="2014" name="Sci. Data">
        <title>Genomes of diverse isolates of the marine cyanobacterium Prochlorococcus.</title>
        <authorList>
            <person name="Biller S."/>
            <person name="Berube P."/>
            <person name="Thompson J."/>
            <person name="Kelly L."/>
            <person name="Roggensack S."/>
            <person name="Awad L."/>
            <person name="Roache-Johnson K."/>
            <person name="Ding H."/>
            <person name="Giovannoni S.J."/>
            <person name="Moore L.R."/>
            <person name="Chisholm S.W."/>
        </authorList>
    </citation>
    <scope>NUCLEOTIDE SEQUENCE [LARGE SCALE GENOMIC DNA]</scope>
    <source>
        <strain evidence="6">PAC1</strain>
    </source>
</reference>
<gene>
    <name evidence="5" type="ORF">EV03_0959</name>
</gene>
<evidence type="ECO:0000259" key="4">
    <source>
        <dbReference type="PROSITE" id="PS50893"/>
    </source>
</evidence>
<dbReference type="InterPro" id="IPR017871">
    <property type="entry name" value="ABC_transporter-like_CS"/>
</dbReference>
<dbReference type="RefSeq" id="WP_036905640.1">
    <property type="nucleotide sequence ID" value="NZ_CP138967.1"/>
</dbReference>
<dbReference type="CDD" id="cd03235">
    <property type="entry name" value="ABC_Metallic_Cations"/>
    <property type="match status" value="1"/>
</dbReference>